<evidence type="ECO:0000256" key="1">
    <source>
        <dbReference type="SAM" id="MobiDB-lite"/>
    </source>
</evidence>
<feature type="compositionally biased region" description="Basic and acidic residues" evidence="1">
    <location>
        <begin position="138"/>
        <end position="164"/>
    </location>
</feature>
<sequence length="249" mass="27650">MWKQYRSGIKALPITVIVEAQLPSDFSFILSQNLHRVGASPTIVIFILAEIEKAIRRCAHKQSAKRKALKATYGAAVVHEIPDDESESDEEGGRRKKRRKKTTAHNEMPALSVPSAENQARPPVNSGTEPRVATAQTVKEEPKKEDTAAPVEEPKVSAAEPERGEIEEEPDKGGQVAEAKKEDPVVEEKEKDAVEKTEEPKEEVTPEEEKKLCSVCSVLRNAGTVLCLLDLLDDLVWNRTIMKVKLKEI</sequence>
<proteinExistence type="predicted"/>
<feature type="region of interest" description="Disordered" evidence="1">
    <location>
        <begin position="80"/>
        <end position="208"/>
    </location>
</feature>
<organism evidence="2 3">
    <name type="scientific">Blattamonas nauphoetae</name>
    <dbReference type="NCBI Taxonomy" id="2049346"/>
    <lineage>
        <taxon>Eukaryota</taxon>
        <taxon>Metamonada</taxon>
        <taxon>Preaxostyla</taxon>
        <taxon>Oxymonadida</taxon>
        <taxon>Blattamonas</taxon>
    </lineage>
</organism>
<reference evidence="2 3" key="1">
    <citation type="journal article" date="2022" name="bioRxiv">
        <title>Genomics of Preaxostyla Flagellates Illuminates Evolutionary Transitions and the Path Towards Mitochondrial Loss.</title>
        <authorList>
            <person name="Novak L.V.F."/>
            <person name="Treitli S.C."/>
            <person name="Pyrih J."/>
            <person name="Halakuc P."/>
            <person name="Pipaliya S.V."/>
            <person name="Vacek V."/>
            <person name="Brzon O."/>
            <person name="Soukal P."/>
            <person name="Eme L."/>
            <person name="Dacks J.B."/>
            <person name="Karnkowska A."/>
            <person name="Elias M."/>
            <person name="Hampl V."/>
        </authorList>
    </citation>
    <scope>NUCLEOTIDE SEQUENCE [LARGE SCALE GENOMIC DNA]</scope>
    <source>
        <strain evidence="2">NAU3</strain>
        <tissue evidence="2">Gut</tissue>
    </source>
</reference>
<dbReference type="Proteomes" id="UP001281761">
    <property type="component" value="Unassembled WGS sequence"/>
</dbReference>
<name>A0ABQ9YBR2_9EUKA</name>
<accession>A0ABQ9YBR2</accession>
<feature type="compositionally biased region" description="Basic and acidic residues" evidence="1">
    <location>
        <begin position="178"/>
        <end position="208"/>
    </location>
</feature>
<dbReference type="EMBL" id="JARBJD010000018">
    <property type="protein sequence ID" value="KAK2961130.1"/>
    <property type="molecule type" value="Genomic_DNA"/>
</dbReference>
<comment type="caution">
    <text evidence="2">The sequence shown here is derived from an EMBL/GenBank/DDBJ whole genome shotgun (WGS) entry which is preliminary data.</text>
</comment>
<evidence type="ECO:0000313" key="2">
    <source>
        <dbReference type="EMBL" id="KAK2961130.1"/>
    </source>
</evidence>
<evidence type="ECO:0000313" key="3">
    <source>
        <dbReference type="Proteomes" id="UP001281761"/>
    </source>
</evidence>
<keyword evidence="3" id="KW-1185">Reference proteome</keyword>
<protein>
    <submittedName>
        <fullName evidence="2">Uncharacterized protein</fullName>
    </submittedName>
</protein>
<gene>
    <name evidence="2" type="ORF">BLNAU_3898</name>
</gene>
<feature type="compositionally biased region" description="Basic residues" evidence="1">
    <location>
        <begin position="94"/>
        <end position="103"/>
    </location>
</feature>